<dbReference type="GO" id="GO:0015937">
    <property type="term" value="P:coenzyme A biosynthetic process"/>
    <property type="evidence" value="ECO:0007669"/>
    <property type="project" value="UniProtKB-UniRule"/>
</dbReference>
<feature type="binding site" evidence="9">
    <location>
        <begin position="127"/>
        <end position="133"/>
    </location>
    <ligand>
        <name>ATP</name>
        <dbReference type="ChEBI" id="CHEBI:30616"/>
    </ligand>
</feature>
<feature type="binding site" evidence="9">
    <location>
        <position position="44"/>
    </location>
    <ligand>
        <name>substrate</name>
    </ligand>
</feature>
<reference evidence="11 12" key="1">
    <citation type="submission" date="2017-12" db="EMBL/GenBank/DDBJ databases">
        <authorList>
            <person name="Hurst M.R.H."/>
        </authorList>
    </citation>
    <scope>NUCLEOTIDE SEQUENCE [LARGE SCALE GENOMIC DNA]</scope>
    <source>
        <strain evidence="11 12">TH11417</strain>
    </source>
</reference>
<organism evidence="11 12">
    <name type="scientific">Streptococcus pluranimalium</name>
    <dbReference type="NCBI Taxonomy" id="82348"/>
    <lineage>
        <taxon>Bacteria</taxon>
        <taxon>Bacillati</taxon>
        <taxon>Bacillota</taxon>
        <taxon>Bacilli</taxon>
        <taxon>Lactobacillales</taxon>
        <taxon>Streptococcaceae</taxon>
        <taxon>Streptococcus</taxon>
    </lineage>
</organism>
<protein>
    <recommendedName>
        <fullName evidence="9">Phosphopantetheine adenylyltransferase</fullName>
        <ecNumber evidence="9">2.7.7.3</ecNumber>
    </recommendedName>
    <alternativeName>
        <fullName evidence="9">Dephospho-CoA pyrophosphorylase</fullName>
    </alternativeName>
    <alternativeName>
        <fullName evidence="9">Pantetheine-phosphate adenylyltransferase</fullName>
        <shortName evidence="9">PPAT</shortName>
    </alternativeName>
</protein>
<feature type="binding site" evidence="9">
    <location>
        <position position="102"/>
    </location>
    <ligand>
        <name>ATP</name>
        <dbReference type="ChEBI" id="CHEBI:30616"/>
    </ligand>
</feature>
<dbReference type="GO" id="GO:0005524">
    <property type="term" value="F:ATP binding"/>
    <property type="evidence" value="ECO:0007669"/>
    <property type="project" value="UniProtKB-KW"/>
</dbReference>
<evidence type="ECO:0000256" key="7">
    <source>
        <dbReference type="ARBA" id="ARBA00022993"/>
    </source>
</evidence>
<dbReference type="SUPFAM" id="SSF52374">
    <property type="entry name" value="Nucleotidylyl transferase"/>
    <property type="match status" value="1"/>
</dbReference>
<feature type="site" description="Transition state stabilizer" evidence="9">
    <location>
        <position position="20"/>
    </location>
</feature>
<feature type="binding site" evidence="9">
    <location>
        <position position="20"/>
    </location>
    <ligand>
        <name>ATP</name>
        <dbReference type="ChEBI" id="CHEBI:30616"/>
    </ligand>
</feature>
<feature type="binding site" evidence="9">
    <location>
        <begin position="92"/>
        <end position="94"/>
    </location>
    <ligand>
        <name>ATP</name>
        <dbReference type="ChEBI" id="CHEBI:30616"/>
    </ligand>
</feature>
<comment type="function">
    <text evidence="9">Reversibly transfers an adenylyl group from ATP to 4'-phosphopantetheine, yielding dephospho-CoA (dPCoA) and pyrophosphate.</text>
</comment>
<dbReference type="HAMAP" id="MF_00151">
    <property type="entry name" value="PPAT_bact"/>
    <property type="match status" value="1"/>
</dbReference>
<evidence type="ECO:0000256" key="3">
    <source>
        <dbReference type="ARBA" id="ARBA00022695"/>
    </source>
</evidence>
<dbReference type="InterPro" id="IPR004821">
    <property type="entry name" value="Cyt_trans-like"/>
</dbReference>
<gene>
    <name evidence="9" type="primary">coaD</name>
    <name evidence="11" type="ORF">C0J00_02390</name>
</gene>
<dbReference type="CDD" id="cd02163">
    <property type="entry name" value="PPAT"/>
    <property type="match status" value="1"/>
</dbReference>
<evidence type="ECO:0000256" key="5">
    <source>
        <dbReference type="ARBA" id="ARBA00022840"/>
    </source>
</evidence>
<dbReference type="InterPro" id="IPR014729">
    <property type="entry name" value="Rossmann-like_a/b/a_fold"/>
</dbReference>
<dbReference type="GeneID" id="98392760"/>
<feature type="binding site" evidence="9">
    <location>
        <position position="77"/>
    </location>
    <ligand>
        <name>substrate</name>
    </ligand>
</feature>
<feature type="binding site" evidence="9">
    <location>
        <position position="12"/>
    </location>
    <ligand>
        <name>substrate</name>
    </ligand>
</feature>
<evidence type="ECO:0000313" key="11">
    <source>
        <dbReference type="EMBL" id="AUW96057.1"/>
    </source>
</evidence>
<dbReference type="OrthoDB" id="9806661at2"/>
<evidence type="ECO:0000256" key="8">
    <source>
        <dbReference type="ARBA" id="ARBA00029346"/>
    </source>
</evidence>
<feature type="binding site" evidence="9">
    <location>
        <position position="91"/>
    </location>
    <ligand>
        <name>substrate</name>
    </ligand>
</feature>
<keyword evidence="2 9" id="KW-0808">Transferase</keyword>
<comment type="subunit">
    <text evidence="9">Homohexamer.</text>
</comment>
<comment type="catalytic activity">
    <reaction evidence="8 9">
        <text>(R)-4'-phosphopantetheine + ATP + H(+) = 3'-dephospho-CoA + diphosphate</text>
        <dbReference type="Rhea" id="RHEA:19801"/>
        <dbReference type="ChEBI" id="CHEBI:15378"/>
        <dbReference type="ChEBI" id="CHEBI:30616"/>
        <dbReference type="ChEBI" id="CHEBI:33019"/>
        <dbReference type="ChEBI" id="CHEBI:57328"/>
        <dbReference type="ChEBI" id="CHEBI:61723"/>
        <dbReference type="EC" id="2.7.7.3"/>
    </reaction>
</comment>
<name>A0A2L0D2K3_9STRE</name>
<evidence type="ECO:0000256" key="1">
    <source>
        <dbReference type="ARBA" id="ARBA00022490"/>
    </source>
</evidence>
<keyword evidence="7 9" id="KW-0173">Coenzyme A biosynthesis</keyword>
<dbReference type="RefSeq" id="WP_104967398.1">
    <property type="nucleotide sequence ID" value="NZ_CP025536.1"/>
</dbReference>
<keyword evidence="3 9" id="KW-0548">Nucleotidyltransferase</keyword>
<dbReference type="PANTHER" id="PTHR21342">
    <property type="entry name" value="PHOSPHOPANTETHEINE ADENYLYLTRANSFERASE"/>
    <property type="match status" value="1"/>
</dbReference>
<comment type="similarity">
    <text evidence="9">Belongs to the bacterial CoaD family.</text>
</comment>
<evidence type="ECO:0000256" key="2">
    <source>
        <dbReference type="ARBA" id="ARBA00022679"/>
    </source>
</evidence>
<accession>A0A2L0D2K3</accession>
<keyword evidence="4 9" id="KW-0547">Nucleotide-binding</keyword>
<keyword evidence="6 9" id="KW-0460">Magnesium</keyword>
<dbReference type="PANTHER" id="PTHR21342:SF1">
    <property type="entry name" value="PHOSPHOPANTETHEINE ADENYLYLTRANSFERASE"/>
    <property type="match status" value="1"/>
</dbReference>
<dbReference type="GO" id="GO:0004595">
    <property type="term" value="F:pantetheine-phosphate adenylyltransferase activity"/>
    <property type="evidence" value="ECO:0007669"/>
    <property type="project" value="UniProtKB-UniRule"/>
</dbReference>
<dbReference type="KEGG" id="splr:C0J00_02390"/>
<evidence type="ECO:0000256" key="9">
    <source>
        <dbReference type="HAMAP-Rule" id="MF_00151"/>
    </source>
</evidence>
<keyword evidence="12" id="KW-1185">Reference proteome</keyword>
<comment type="cofactor">
    <cofactor evidence="9">
        <name>Mg(2+)</name>
        <dbReference type="ChEBI" id="CHEBI:18420"/>
    </cofactor>
</comment>
<dbReference type="Pfam" id="PF01467">
    <property type="entry name" value="CTP_transf_like"/>
    <property type="match status" value="1"/>
</dbReference>
<comment type="pathway">
    <text evidence="9">Cofactor biosynthesis; coenzyme A biosynthesis; CoA from (R)-pantothenate: step 4/5.</text>
</comment>
<sequence>MSDKKIGLFTGSFDPVTLGHVDLIARASQLFDQLYVGIFYNKEKEGLFNIDQRRHMLEKAVAELENVSVITANHSLAVDVAAKLNVTHLVRGLRNGNDLTYEANLEFFNKHLNASIDTIYLMSANQWQEVSSSRIRELIYFKADISDFVPESVVKEVEKKREQTRI</sequence>
<comment type="subcellular location">
    <subcellularLocation>
        <location evidence="9">Cytoplasm</location>
    </subcellularLocation>
</comment>
<keyword evidence="1 9" id="KW-0963">Cytoplasm</keyword>
<dbReference type="InterPro" id="IPR001980">
    <property type="entry name" value="PPAT"/>
</dbReference>
<evidence type="ECO:0000256" key="6">
    <source>
        <dbReference type="ARBA" id="ARBA00022842"/>
    </source>
</evidence>
<dbReference type="NCBIfam" id="TIGR01510">
    <property type="entry name" value="coaD_prev_kdtB"/>
    <property type="match status" value="1"/>
</dbReference>
<dbReference type="AlphaFoldDB" id="A0A2L0D2K3"/>
<evidence type="ECO:0000256" key="4">
    <source>
        <dbReference type="ARBA" id="ARBA00022741"/>
    </source>
</evidence>
<dbReference type="PRINTS" id="PR01020">
    <property type="entry name" value="LPSBIOSNTHSS"/>
</dbReference>
<dbReference type="Proteomes" id="UP000238956">
    <property type="component" value="Chromosome"/>
</dbReference>
<proteinExistence type="inferred from homology"/>
<reference evidence="11 12" key="2">
    <citation type="submission" date="2018-02" db="EMBL/GenBank/DDBJ databases">
        <title>Whole genome sequencing analysis of Streptococcus pluranimalium isolated from cattle infected mastitis in China.</title>
        <authorList>
            <person name="Zhang J.-R."/>
            <person name="Hu G.-Z."/>
        </authorList>
    </citation>
    <scope>NUCLEOTIDE SEQUENCE [LARGE SCALE GENOMIC DNA]</scope>
    <source>
        <strain evidence="11 12">TH11417</strain>
    </source>
</reference>
<dbReference type="UniPathway" id="UPA00241">
    <property type="reaction ID" value="UER00355"/>
</dbReference>
<dbReference type="Gene3D" id="3.40.50.620">
    <property type="entry name" value="HUPs"/>
    <property type="match status" value="1"/>
</dbReference>
<dbReference type="GO" id="GO:0005737">
    <property type="term" value="C:cytoplasm"/>
    <property type="evidence" value="ECO:0007669"/>
    <property type="project" value="UniProtKB-SubCell"/>
</dbReference>
<dbReference type="EMBL" id="CP025536">
    <property type="protein sequence ID" value="AUW96057.1"/>
    <property type="molecule type" value="Genomic_DNA"/>
</dbReference>
<feature type="domain" description="Cytidyltransferase-like" evidence="10">
    <location>
        <begin position="8"/>
        <end position="137"/>
    </location>
</feature>
<dbReference type="NCBIfam" id="TIGR00125">
    <property type="entry name" value="cyt_tran_rel"/>
    <property type="match status" value="1"/>
</dbReference>
<evidence type="ECO:0000313" key="12">
    <source>
        <dbReference type="Proteomes" id="UP000238956"/>
    </source>
</evidence>
<keyword evidence="5 9" id="KW-0067">ATP-binding</keyword>
<feature type="binding site" evidence="9">
    <location>
        <begin position="12"/>
        <end position="13"/>
    </location>
    <ligand>
        <name>ATP</name>
        <dbReference type="ChEBI" id="CHEBI:30616"/>
    </ligand>
</feature>
<dbReference type="EC" id="2.7.7.3" evidence="9"/>
<evidence type="ECO:0000259" key="10">
    <source>
        <dbReference type="Pfam" id="PF01467"/>
    </source>
</evidence>